<dbReference type="PATRIC" id="fig|1126211.3.peg.3142"/>
<dbReference type="EMBL" id="CP003332">
    <property type="protein sequence ID" value="AFJ63181.1"/>
    <property type="molecule type" value="Genomic_DNA"/>
</dbReference>
<dbReference type="KEGG" id="bqy:MUS_3297"/>
<name>I2C957_BACAY</name>
<dbReference type="AlphaFoldDB" id="I2C957"/>
<evidence type="ECO:0000313" key="1">
    <source>
        <dbReference type="EMBL" id="AFJ63181.1"/>
    </source>
</evidence>
<dbReference type="HOGENOM" id="CLU_3304088_0_0_9"/>
<protein>
    <submittedName>
        <fullName evidence="1">Uncharacterized protein</fullName>
    </submittedName>
</protein>
<sequence length="39" mass="4514">MGKPFKKQNTFKDSLSFAIIAESGHFRLLYVKKKVVDEI</sequence>
<organism evidence="1 2">
    <name type="scientific">Bacillus amyloliquefaciens (strain Y2)</name>
    <name type="common">Bacillus amyloliquefaciens subsp. plantarum (strain B9601-Y2)</name>
    <dbReference type="NCBI Taxonomy" id="1155777"/>
    <lineage>
        <taxon>Bacteria</taxon>
        <taxon>Bacillati</taxon>
        <taxon>Bacillota</taxon>
        <taxon>Bacilli</taxon>
        <taxon>Bacillales</taxon>
        <taxon>Bacillaceae</taxon>
        <taxon>Bacillus</taxon>
        <taxon>Bacillus amyloliquefaciens group</taxon>
    </lineage>
</organism>
<proteinExistence type="predicted"/>
<gene>
    <name evidence="1" type="ORF">MUS_3297</name>
</gene>
<accession>I2C957</accession>
<evidence type="ECO:0000313" key="2">
    <source>
        <dbReference type="Proteomes" id="UP000002878"/>
    </source>
</evidence>
<dbReference type="Proteomes" id="UP000002878">
    <property type="component" value="Chromosome"/>
</dbReference>
<reference evidence="1 2" key="1">
    <citation type="journal article" date="2012" name="J. Biotechnol.">
        <title>Genome sequence of the plant growth promoting strain Bacillus amyloliquefaciens subsp. plantarum B9601-Y2 and expression of mersacidin and other secondary metabolites.</title>
        <authorList>
            <person name="He P."/>
            <person name="Hao K."/>
            <person name="Blom J."/>
            <person name="Ruckert C."/>
            <person name="Vater J."/>
            <person name="Mao Z."/>
            <person name="Wu Y."/>
            <person name="Hou M."/>
            <person name="He P."/>
            <person name="He Y."/>
            <person name="Borriss R."/>
        </authorList>
    </citation>
    <scope>NUCLEOTIDE SEQUENCE [LARGE SCALE GENOMIC DNA]</scope>
    <source>
        <strain evidence="1">Y2</strain>
    </source>
</reference>